<dbReference type="Proteomes" id="UP000014803">
    <property type="component" value="Chromosome"/>
</dbReference>
<organism evidence="2 3">
    <name type="scientific">Sorangium cellulosum So0157-2</name>
    <dbReference type="NCBI Taxonomy" id="1254432"/>
    <lineage>
        <taxon>Bacteria</taxon>
        <taxon>Pseudomonadati</taxon>
        <taxon>Myxococcota</taxon>
        <taxon>Polyangia</taxon>
        <taxon>Polyangiales</taxon>
        <taxon>Polyangiaceae</taxon>
        <taxon>Sorangium</taxon>
    </lineage>
</organism>
<feature type="region of interest" description="Disordered" evidence="1">
    <location>
        <begin position="120"/>
        <end position="161"/>
    </location>
</feature>
<name>S4YCV3_SORCE</name>
<evidence type="ECO:0000313" key="3">
    <source>
        <dbReference type="Proteomes" id="UP000014803"/>
    </source>
</evidence>
<feature type="region of interest" description="Disordered" evidence="1">
    <location>
        <begin position="1"/>
        <end position="25"/>
    </location>
</feature>
<dbReference type="AlphaFoldDB" id="S4YCV3"/>
<dbReference type="KEGG" id="scu:SCE1572_51780"/>
<dbReference type="EMBL" id="CP003969">
    <property type="protein sequence ID" value="AGP42250.1"/>
    <property type="molecule type" value="Genomic_DNA"/>
</dbReference>
<evidence type="ECO:0000256" key="1">
    <source>
        <dbReference type="SAM" id="MobiDB-lite"/>
    </source>
</evidence>
<evidence type="ECO:0000313" key="2">
    <source>
        <dbReference type="EMBL" id="AGP42250.1"/>
    </source>
</evidence>
<reference evidence="2 3" key="1">
    <citation type="journal article" date="2013" name="Sci. Rep.">
        <title>Extraordinary expansion of a Sorangium cellulosum genome from an alkaline milieu.</title>
        <authorList>
            <person name="Han K."/>
            <person name="Li Z.F."/>
            <person name="Peng R."/>
            <person name="Zhu L.P."/>
            <person name="Zhou T."/>
            <person name="Wang L.G."/>
            <person name="Li S.G."/>
            <person name="Zhang X.B."/>
            <person name="Hu W."/>
            <person name="Wu Z.H."/>
            <person name="Qin N."/>
            <person name="Li Y.Z."/>
        </authorList>
    </citation>
    <scope>NUCLEOTIDE SEQUENCE [LARGE SCALE GENOMIC DNA]</scope>
    <source>
        <strain evidence="2 3">So0157-2</strain>
    </source>
</reference>
<dbReference type="RefSeq" id="WP_020742178.1">
    <property type="nucleotide sequence ID" value="NC_021658.1"/>
</dbReference>
<accession>S4YCV3</accession>
<feature type="compositionally biased region" description="Gly residues" evidence="1">
    <location>
        <begin position="1"/>
        <end position="23"/>
    </location>
</feature>
<dbReference type="PATRIC" id="fig|1254432.3.peg.11674"/>
<sequence length="161" mass="16747">MGAGGERGVEGAGGERGVEGAGAPGRRVRFARGVSELPGDLPVVVLHEDAILRWRPTPRRPDGAPARLTEVAVGAAIAVEHGGIWDEGLVLGRVVRPARAGAFRVDGDVEHYPSVADAERAHGPLEPGEPQEVPAAAGDPAFELGEPIGRDARGIGRRARR</sequence>
<gene>
    <name evidence="2" type="ORF">SCE1572_51780</name>
</gene>
<dbReference type="HOGENOM" id="CLU_1642631_0_0_7"/>
<protein>
    <submittedName>
        <fullName evidence="2">Uncharacterized protein</fullName>
    </submittedName>
</protein>
<proteinExistence type="predicted"/>